<evidence type="ECO:0000313" key="5">
    <source>
        <dbReference type="EMBL" id="AIG24677.1"/>
    </source>
</evidence>
<name>A0A075QW69_BRELA</name>
<keyword evidence="1" id="KW-0805">Transcription regulation</keyword>
<dbReference type="STRING" id="1042163.BRLA_c002820"/>
<organism evidence="5 6">
    <name type="scientific">Brevibacillus laterosporus LMG 15441</name>
    <dbReference type="NCBI Taxonomy" id="1042163"/>
    <lineage>
        <taxon>Bacteria</taxon>
        <taxon>Bacillati</taxon>
        <taxon>Bacillota</taxon>
        <taxon>Bacilli</taxon>
        <taxon>Bacillales</taxon>
        <taxon>Paenibacillaceae</taxon>
        <taxon>Brevibacillus</taxon>
    </lineage>
</organism>
<dbReference type="InterPro" id="IPR036390">
    <property type="entry name" value="WH_DNA-bd_sf"/>
</dbReference>
<dbReference type="Pfam" id="PF01022">
    <property type="entry name" value="HTH_5"/>
    <property type="match status" value="1"/>
</dbReference>
<dbReference type="InterPro" id="IPR011991">
    <property type="entry name" value="ArsR-like_HTH"/>
</dbReference>
<dbReference type="CDD" id="cd00090">
    <property type="entry name" value="HTH_ARSR"/>
    <property type="match status" value="1"/>
</dbReference>
<evidence type="ECO:0000259" key="4">
    <source>
        <dbReference type="PROSITE" id="PS50987"/>
    </source>
</evidence>
<dbReference type="eggNOG" id="COG0640">
    <property type="taxonomic scope" value="Bacteria"/>
</dbReference>
<reference evidence="5 6" key="1">
    <citation type="journal article" date="2011" name="J. Bacteriol.">
        <title>Genome sequence of Brevibacillus laterosporus LMG 15441, a pathogen of invertebrates.</title>
        <authorList>
            <person name="Djukic M."/>
            <person name="Poehlein A."/>
            <person name="Thurmer A."/>
            <person name="Daniel R."/>
        </authorList>
    </citation>
    <scope>NUCLEOTIDE SEQUENCE [LARGE SCALE GENOMIC DNA]</scope>
    <source>
        <strain evidence="5 6">LMG 15441</strain>
    </source>
</reference>
<dbReference type="GO" id="GO:0003700">
    <property type="term" value="F:DNA-binding transcription factor activity"/>
    <property type="evidence" value="ECO:0007669"/>
    <property type="project" value="InterPro"/>
</dbReference>
<protein>
    <submittedName>
        <fullName evidence="5">Bacterial regulatory protein, arsR family</fullName>
    </submittedName>
</protein>
<dbReference type="InterPro" id="IPR051081">
    <property type="entry name" value="HTH_MetalResp_TranReg"/>
</dbReference>
<dbReference type="SMART" id="SM00418">
    <property type="entry name" value="HTH_ARSR"/>
    <property type="match status" value="1"/>
</dbReference>
<dbReference type="GO" id="GO:0003677">
    <property type="term" value="F:DNA binding"/>
    <property type="evidence" value="ECO:0007669"/>
    <property type="project" value="UniProtKB-KW"/>
</dbReference>
<evidence type="ECO:0000256" key="2">
    <source>
        <dbReference type="ARBA" id="ARBA00023125"/>
    </source>
</evidence>
<gene>
    <name evidence="5" type="ORF">BRLA_c002820</name>
</gene>
<dbReference type="Gene3D" id="1.10.10.10">
    <property type="entry name" value="Winged helix-like DNA-binding domain superfamily/Winged helix DNA-binding domain"/>
    <property type="match status" value="1"/>
</dbReference>
<proteinExistence type="predicted"/>
<dbReference type="InterPro" id="IPR001845">
    <property type="entry name" value="HTH_ArsR_DNA-bd_dom"/>
</dbReference>
<dbReference type="PANTHER" id="PTHR33154:SF18">
    <property type="entry name" value="ARSENICAL RESISTANCE OPERON REPRESSOR"/>
    <property type="match status" value="1"/>
</dbReference>
<feature type="domain" description="HTH arsR-type" evidence="4">
    <location>
        <begin position="205"/>
        <end position="300"/>
    </location>
</feature>
<dbReference type="EMBL" id="CP007806">
    <property type="protein sequence ID" value="AIG24677.1"/>
    <property type="molecule type" value="Genomic_DNA"/>
</dbReference>
<evidence type="ECO:0000256" key="3">
    <source>
        <dbReference type="ARBA" id="ARBA00023163"/>
    </source>
</evidence>
<dbReference type="PANTHER" id="PTHR33154">
    <property type="entry name" value="TRANSCRIPTIONAL REGULATOR, ARSR FAMILY"/>
    <property type="match status" value="1"/>
</dbReference>
<keyword evidence="6" id="KW-1185">Reference proteome</keyword>
<keyword evidence="2" id="KW-0238">DNA-binding</keyword>
<keyword evidence="3" id="KW-0804">Transcription</keyword>
<dbReference type="SUPFAM" id="SSF46785">
    <property type="entry name" value="Winged helix' DNA-binding domain"/>
    <property type="match status" value="1"/>
</dbReference>
<dbReference type="KEGG" id="blr:BRLA_c002820"/>
<accession>A0A075QW69</accession>
<sequence>MYKLEVDYSPVYEFVTSLYYYVNKDRLKIYDLGSDWKKEVDQKLQSAFKEALKDKRMEILHRFSLLIHKCPGERTPENFIKWFEQLSTVEMYDCMRPWVDVIPMDMIDLHQHFVYLFTEWNEQYFKHIDPSILEALENDANEKRELIQKMGPVDIVEYSTNGIRIESEQIQKLLLVPQYHYAPLSVVDYYKGFVTCLYPIELQGNAPYISRRTITMFNSLSDENRILILKSLYAKPRTFKELTEITQLAKSNLHYHLSLLRCAGLIRAHHSSERVINYSLRIQQITTMQDRLLSYIKENE</sequence>
<dbReference type="RefSeq" id="WP_003333687.1">
    <property type="nucleotide sequence ID" value="NZ_CP007806.1"/>
</dbReference>
<dbReference type="PROSITE" id="PS50987">
    <property type="entry name" value="HTH_ARSR_2"/>
    <property type="match status" value="1"/>
</dbReference>
<evidence type="ECO:0000313" key="6">
    <source>
        <dbReference type="Proteomes" id="UP000005850"/>
    </source>
</evidence>
<dbReference type="HOGENOM" id="CLU_077394_0_0_9"/>
<dbReference type="AlphaFoldDB" id="A0A075QW69"/>
<evidence type="ECO:0000256" key="1">
    <source>
        <dbReference type="ARBA" id="ARBA00023015"/>
    </source>
</evidence>
<dbReference type="Proteomes" id="UP000005850">
    <property type="component" value="Chromosome"/>
</dbReference>
<dbReference type="InterPro" id="IPR036388">
    <property type="entry name" value="WH-like_DNA-bd_sf"/>
</dbReference>